<dbReference type="EMBL" id="NBNE01002736">
    <property type="protein sequence ID" value="OWZ09579.1"/>
    <property type="molecule type" value="Genomic_DNA"/>
</dbReference>
<dbReference type="STRING" id="4795.A0A225VX85"/>
<dbReference type="AlphaFoldDB" id="A0A225VX85"/>
<dbReference type="InterPro" id="IPR013762">
    <property type="entry name" value="Integrase-like_cat_sf"/>
</dbReference>
<proteinExistence type="predicted"/>
<dbReference type="GO" id="GO:0003677">
    <property type="term" value="F:DNA binding"/>
    <property type="evidence" value="ECO:0007669"/>
    <property type="project" value="InterPro"/>
</dbReference>
<comment type="caution">
    <text evidence="2">The sequence shown here is derived from an EMBL/GenBank/DDBJ whole genome shotgun (WGS) entry which is preliminary data.</text>
</comment>
<dbReference type="Proteomes" id="UP000198211">
    <property type="component" value="Unassembled WGS sequence"/>
</dbReference>
<keyword evidence="3" id="KW-1185">Reference proteome</keyword>
<evidence type="ECO:0000256" key="1">
    <source>
        <dbReference type="SAM" id="MobiDB-lite"/>
    </source>
</evidence>
<sequence length="379" mass="41363">MSLSAFIPANTQKARATGVSTFERILKTENVSLDFGQACILSDRSSKTLEAVMDRFGYYLAIHEGKKGKFARNTAISYFRNGDIHSLIRYVYSTASVASDYEDATLACIMWHCFGRPSDLGYVSKQHITISADNVFHILMLRVKTTEEQGLTLVPDRDDFLTCPLYALPVALVMQEAPCVSLLSQLPFLAAPGTTSLNAGEPLLEMLEAARSKTTLAASSLVTKSTTSPSPSLTSTALAAPVPRSPSPYAARLQKTSQARGEDGVQAYVNRFLKRVAKPAGATGNLTWHSFLRGGAQHANGDELLAAQWIFDLGSWDMTLTNKGFAYVFNTPREDRKVARVLSDWKADEAPTVADVAVLDHGAQERLLRLQDLLFGCCV</sequence>
<feature type="region of interest" description="Disordered" evidence="1">
    <location>
        <begin position="221"/>
        <end position="244"/>
    </location>
</feature>
<protein>
    <submittedName>
        <fullName evidence="2">Uncharacterized protein</fullName>
    </submittedName>
</protein>
<accession>A0A225VX85</accession>
<dbReference type="GO" id="GO:0015074">
    <property type="term" value="P:DNA integration"/>
    <property type="evidence" value="ECO:0007669"/>
    <property type="project" value="InterPro"/>
</dbReference>
<name>A0A225VX85_9STRA</name>
<gene>
    <name evidence="2" type="ORF">PHMEG_00017696</name>
</gene>
<evidence type="ECO:0000313" key="3">
    <source>
        <dbReference type="Proteomes" id="UP000198211"/>
    </source>
</evidence>
<organism evidence="2 3">
    <name type="scientific">Phytophthora megakarya</name>
    <dbReference type="NCBI Taxonomy" id="4795"/>
    <lineage>
        <taxon>Eukaryota</taxon>
        <taxon>Sar</taxon>
        <taxon>Stramenopiles</taxon>
        <taxon>Oomycota</taxon>
        <taxon>Peronosporomycetes</taxon>
        <taxon>Peronosporales</taxon>
        <taxon>Peronosporaceae</taxon>
        <taxon>Phytophthora</taxon>
    </lineage>
</organism>
<dbReference type="GO" id="GO:0006310">
    <property type="term" value="P:DNA recombination"/>
    <property type="evidence" value="ECO:0007669"/>
    <property type="project" value="InterPro"/>
</dbReference>
<dbReference type="OrthoDB" id="127292at2759"/>
<dbReference type="Gene3D" id="1.10.443.10">
    <property type="entry name" value="Intergrase catalytic core"/>
    <property type="match status" value="1"/>
</dbReference>
<reference evidence="3" key="1">
    <citation type="submission" date="2017-03" db="EMBL/GenBank/DDBJ databases">
        <title>Phytopthora megakarya and P. palmivora, two closely related causual agents of cacao black pod achieved similar genome size and gene model numbers by different mechanisms.</title>
        <authorList>
            <person name="Ali S."/>
            <person name="Shao J."/>
            <person name="Larry D.J."/>
            <person name="Kronmiller B."/>
            <person name="Shen D."/>
            <person name="Strem M.D."/>
            <person name="Melnick R.L."/>
            <person name="Guiltinan M.J."/>
            <person name="Tyler B.M."/>
            <person name="Meinhardt L.W."/>
            <person name="Bailey B.A."/>
        </authorList>
    </citation>
    <scope>NUCLEOTIDE SEQUENCE [LARGE SCALE GENOMIC DNA]</scope>
    <source>
        <strain evidence="3">zdho120</strain>
    </source>
</reference>
<feature type="compositionally biased region" description="Low complexity" evidence="1">
    <location>
        <begin position="221"/>
        <end position="241"/>
    </location>
</feature>
<evidence type="ECO:0000313" key="2">
    <source>
        <dbReference type="EMBL" id="OWZ09579.1"/>
    </source>
</evidence>